<evidence type="ECO:0008006" key="6">
    <source>
        <dbReference type="Google" id="ProtNLM"/>
    </source>
</evidence>
<dbReference type="OrthoDB" id="188186at2759"/>
<sequence length="114" mass="12453">MSENLREIVTGDMLPGYNGKKVSVTGLVTHINPNGLTFDIRTVDDVLVKVNLRKPNRDPLEGYVEVHGTAQAGNVVICDNIVQFSSKTDEFDAAGHNSLCKLLHSVPNLYKTTS</sequence>
<dbReference type="GO" id="GO:0003697">
    <property type="term" value="F:single-stranded DNA binding"/>
    <property type="evidence" value="ECO:0007669"/>
    <property type="project" value="TreeGrafter"/>
</dbReference>
<reference evidence="4" key="1">
    <citation type="submission" date="2019-08" db="EMBL/GenBank/DDBJ databases">
        <title>The genome of the North American firefly Photinus pyralis.</title>
        <authorList>
            <consortium name="Photinus pyralis genome working group"/>
            <person name="Fallon T.R."/>
            <person name="Sander Lower S.E."/>
            <person name="Weng J.-K."/>
        </authorList>
    </citation>
    <scope>NUCLEOTIDE SEQUENCE</scope>
    <source>
        <strain evidence="4">TRF0915ILg1</strain>
        <tissue evidence="4">Whole body</tissue>
    </source>
</reference>
<dbReference type="AlphaFoldDB" id="A0A8K0D6C7"/>
<comment type="similarity">
    <text evidence="2">Belongs to the replication factor A protein 3 family.</text>
</comment>
<dbReference type="SUPFAM" id="SSF50249">
    <property type="entry name" value="Nucleic acid-binding proteins"/>
    <property type="match status" value="1"/>
</dbReference>
<protein>
    <recommendedName>
        <fullName evidence="6">Replication factor A protein 3</fullName>
    </recommendedName>
</protein>
<evidence type="ECO:0000313" key="5">
    <source>
        <dbReference type="Proteomes" id="UP000801492"/>
    </source>
</evidence>
<dbReference type="Pfam" id="PF08661">
    <property type="entry name" value="Rep_fac-A_3"/>
    <property type="match status" value="1"/>
</dbReference>
<keyword evidence="5" id="KW-1185">Reference proteome</keyword>
<dbReference type="GO" id="GO:0035861">
    <property type="term" value="C:site of double-strand break"/>
    <property type="evidence" value="ECO:0007669"/>
    <property type="project" value="TreeGrafter"/>
</dbReference>
<dbReference type="Proteomes" id="UP000801492">
    <property type="component" value="Unassembled WGS sequence"/>
</dbReference>
<dbReference type="Gene3D" id="2.40.50.140">
    <property type="entry name" value="Nucleic acid-binding proteins"/>
    <property type="match status" value="1"/>
</dbReference>
<dbReference type="CDD" id="cd04479">
    <property type="entry name" value="RPA3"/>
    <property type="match status" value="1"/>
</dbReference>
<dbReference type="GO" id="GO:0005662">
    <property type="term" value="C:DNA replication factor A complex"/>
    <property type="evidence" value="ECO:0007669"/>
    <property type="project" value="TreeGrafter"/>
</dbReference>
<accession>A0A8K0D6C7</accession>
<dbReference type="GO" id="GO:0006260">
    <property type="term" value="P:DNA replication"/>
    <property type="evidence" value="ECO:0007669"/>
    <property type="project" value="InterPro"/>
</dbReference>
<evidence type="ECO:0000256" key="2">
    <source>
        <dbReference type="ARBA" id="ARBA00009761"/>
    </source>
</evidence>
<dbReference type="GO" id="GO:0006289">
    <property type="term" value="P:nucleotide-excision repair"/>
    <property type="evidence" value="ECO:0007669"/>
    <property type="project" value="TreeGrafter"/>
</dbReference>
<comment type="caution">
    <text evidence="4">The sequence shown here is derived from an EMBL/GenBank/DDBJ whole genome shotgun (WGS) entry which is preliminary data.</text>
</comment>
<gene>
    <name evidence="4" type="ORF">ILUMI_08373</name>
</gene>
<dbReference type="PANTHER" id="PTHR15114:SF1">
    <property type="entry name" value="REPLICATION PROTEIN A 14 KDA SUBUNIT"/>
    <property type="match status" value="1"/>
</dbReference>
<dbReference type="GO" id="GO:0003684">
    <property type="term" value="F:damaged DNA binding"/>
    <property type="evidence" value="ECO:0007669"/>
    <property type="project" value="TreeGrafter"/>
</dbReference>
<dbReference type="GO" id="GO:0006284">
    <property type="term" value="P:base-excision repair"/>
    <property type="evidence" value="ECO:0007669"/>
    <property type="project" value="TreeGrafter"/>
</dbReference>
<name>A0A8K0D6C7_IGNLU</name>
<organism evidence="4 5">
    <name type="scientific">Ignelater luminosus</name>
    <name type="common">Cucubano</name>
    <name type="synonym">Pyrophorus luminosus</name>
    <dbReference type="NCBI Taxonomy" id="2038154"/>
    <lineage>
        <taxon>Eukaryota</taxon>
        <taxon>Metazoa</taxon>
        <taxon>Ecdysozoa</taxon>
        <taxon>Arthropoda</taxon>
        <taxon>Hexapoda</taxon>
        <taxon>Insecta</taxon>
        <taxon>Pterygota</taxon>
        <taxon>Neoptera</taxon>
        <taxon>Endopterygota</taxon>
        <taxon>Coleoptera</taxon>
        <taxon>Polyphaga</taxon>
        <taxon>Elateriformia</taxon>
        <taxon>Elateroidea</taxon>
        <taxon>Elateridae</taxon>
        <taxon>Agrypninae</taxon>
        <taxon>Pyrophorini</taxon>
        <taxon>Ignelater</taxon>
    </lineage>
</organism>
<dbReference type="PANTHER" id="PTHR15114">
    <property type="entry name" value="REPLICATION PROTEIN A3"/>
    <property type="match status" value="1"/>
</dbReference>
<proteinExistence type="inferred from homology"/>
<comment type="subcellular location">
    <subcellularLocation>
        <location evidence="1">Nucleus</location>
    </subcellularLocation>
</comment>
<dbReference type="FunFam" id="2.40.50.140:FF:000395">
    <property type="entry name" value="Replication protein A3"/>
    <property type="match status" value="1"/>
</dbReference>
<dbReference type="GO" id="GO:0000724">
    <property type="term" value="P:double-strand break repair via homologous recombination"/>
    <property type="evidence" value="ECO:0007669"/>
    <property type="project" value="TreeGrafter"/>
</dbReference>
<evidence type="ECO:0000313" key="4">
    <source>
        <dbReference type="EMBL" id="KAF2897786.1"/>
    </source>
</evidence>
<dbReference type="InterPro" id="IPR012340">
    <property type="entry name" value="NA-bd_OB-fold"/>
</dbReference>
<keyword evidence="3" id="KW-0539">Nucleus</keyword>
<evidence type="ECO:0000256" key="3">
    <source>
        <dbReference type="ARBA" id="ARBA00023242"/>
    </source>
</evidence>
<dbReference type="GO" id="GO:0006298">
    <property type="term" value="P:mismatch repair"/>
    <property type="evidence" value="ECO:0007669"/>
    <property type="project" value="TreeGrafter"/>
</dbReference>
<dbReference type="InterPro" id="IPR013970">
    <property type="entry name" value="Rfa2"/>
</dbReference>
<dbReference type="EMBL" id="VTPC01003925">
    <property type="protein sequence ID" value="KAF2897786.1"/>
    <property type="molecule type" value="Genomic_DNA"/>
</dbReference>
<evidence type="ECO:0000256" key="1">
    <source>
        <dbReference type="ARBA" id="ARBA00004123"/>
    </source>
</evidence>